<dbReference type="InterPro" id="IPR041118">
    <property type="entry name" value="Rx_N"/>
</dbReference>
<name>A0AAW1H9N6_SAPOF</name>
<keyword evidence="8" id="KW-1185">Reference proteome</keyword>
<dbReference type="Gene3D" id="3.40.50.300">
    <property type="entry name" value="P-loop containing nucleotide triphosphate hydrolases"/>
    <property type="match status" value="1"/>
</dbReference>
<dbReference type="InterPro" id="IPR027417">
    <property type="entry name" value="P-loop_NTPase"/>
</dbReference>
<protein>
    <submittedName>
        <fullName evidence="7">Uncharacterized protein</fullName>
    </submittedName>
</protein>
<feature type="domain" description="NB-ARC" evidence="5">
    <location>
        <begin position="177"/>
        <end position="251"/>
    </location>
</feature>
<evidence type="ECO:0000256" key="1">
    <source>
        <dbReference type="ARBA" id="ARBA00022737"/>
    </source>
</evidence>
<evidence type="ECO:0000313" key="7">
    <source>
        <dbReference type="EMBL" id="KAK9672743.1"/>
    </source>
</evidence>
<dbReference type="PANTHER" id="PTHR36766:SF35">
    <property type="entry name" value="DISEASE RESISTANCE PROTEIN RGA3"/>
    <property type="match status" value="1"/>
</dbReference>
<dbReference type="GO" id="GO:0006952">
    <property type="term" value="P:defense response"/>
    <property type="evidence" value="ECO:0007669"/>
    <property type="project" value="UniProtKB-KW"/>
</dbReference>
<keyword evidence="1" id="KW-0677">Repeat</keyword>
<evidence type="ECO:0000259" key="6">
    <source>
        <dbReference type="Pfam" id="PF18052"/>
    </source>
</evidence>
<reference evidence="7" key="1">
    <citation type="submission" date="2024-03" db="EMBL/GenBank/DDBJ databases">
        <title>WGS assembly of Saponaria officinalis var. Norfolk2.</title>
        <authorList>
            <person name="Jenkins J."/>
            <person name="Shu S."/>
            <person name="Grimwood J."/>
            <person name="Barry K."/>
            <person name="Goodstein D."/>
            <person name="Schmutz J."/>
            <person name="Leebens-Mack J."/>
            <person name="Osbourn A."/>
        </authorList>
    </citation>
    <scope>NUCLEOTIDE SEQUENCE [LARGE SCALE GENOMIC DNA]</scope>
    <source>
        <strain evidence="7">JIC</strain>
    </source>
</reference>
<feature type="domain" description="Disease resistance N-terminal" evidence="6">
    <location>
        <begin position="26"/>
        <end position="96"/>
    </location>
</feature>
<dbReference type="Gene3D" id="1.20.5.4130">
    <property type="match status" value="1"/>
</dbReference>
<accession>A0AAW1H9N6</accession>
<dbReference type="Proteomes" id="UP001443914">
    <property type="component" value="Unassembled WGS sequence"/>
</dbReference>
<dbReference type="Pfam" id="PF00931">
    <property type="entry name" value="NB-ARC"/>
    <property type="match status" value="1"/>
</dbReference>
<evidence type="ECO:0000313" key="8">
    <source>
        <dbReference type="Proteomes" id="UP001443914"/>
    </source>
</evidence>
<proteinExistence type="predicted"/>
<evidence type="ECO:0000259" key="5">
    <source>
        <dbReference type="Pfam" id="PF00931"/>
    </source>
</evidence>
<dbReference type="Pfam" id="PF18052">
    <property type="entry name" value="Rx_N"/>
    <property type="match status" value="1"/>
</dbReference>
<evidence type="ECO:0000256" key="4">
    <source>
        <dbReference type="ARBA" id="ARBA00022840"/>
    </source>
</evidence>
<keyword evidence="4" id="KW-0067">ATP-binding</keyword>
<gene>
    <name evidence="7" type="ORF">RND81_12G121100</name>
</gene>
<dbReference type="GO" id="GO:0043531">
    <property type="term" value="F:ADP binding"/>
    <property type="evidence" value="ECO:0007669"/>
    <property type="project" value="InterPro"/>
</dbReference>
<dbReference type="SUPFAM" id="SSF52540">
    <property type="entry name" value="P-loop containing nucleoside triphosphate hydrolases"/>
    <property type="match status" value="1"/>
</dbReference>
<dbReference type="AlphaFoldDB" id="A0AAW1H9N6"/>
<keyword evidence="3" id="KW-0611">Plant defense</keyword>
<dbReference type="GO" id="GO:0005524">
    <property type="term" value="F:ATP binding"/>
    <property type="evidence" value="ECO:0007669"/>
    <property type="project" value="UniProtKB-KW"/>
</dbReference>
<dbReference type="PANTHER" id="PTHR36766">
    <property type="entry name" value="PLANT BROAD-SPECTRUM MILDEW RESISTANCE PROTEIN RPW8"/>
    <property type="match status" value="1"/>
</dbReference>
<dbReference type="InterPro" id="IPR002182">
    <property type="entry name" value="NB-ARC"/>
</dbReference>
<keyword evidence="2" id="KW-0547">Nucleotide-binding</keyword>
<dbReference type="EMBL" id="JBDFQZ010000012">
    <property type="protein sequence ID" value="KAK9672743.1"/>
    <property type="molecule type" value="Genomic_DNA"/>
</dbReference>
<evidence type="ECO:0000256" key="3">
    <source>
        <dbReference type="ARBA" id="ARBA00022821"/>
    </source>
</evidence>
<organism evidence="7 8">
    <name type="scientific">Saponaria officinalis</name>
    <name type="common">Common soapwort</name>
    <name type="synonym">Lychnis saponaria</name>
    <dbReference type="NCBI Taxonomy" id="3572"/>
    <lineage>
        <taxon>Eukaryota</taxon>
        <taxon>Viridiplantae</taxon>
        <taxon>Streptophyta</taxon>
        <taxon>Embryophyta</taxon>
        <taxon>Tracheophyta</taxon>
        <taxon>Spermatophyta</taxon>
        <taxon>Magnoliopsida</taxon>
        <taxon>eudicotyledons</taxon>
        <taxon>Gunneridae</taxon>
        <taxon>Pentapetalae</taxon>
        <taxon>Caryophyllales</taxon>
        <taxon>Caryophyllaceae</taxon>
        <taxon>Caryophylleae</taxon>
        <taxon>Saponaria</taxon>
    </lineage>
</organism>
<comment type="caution">
    <text evidence="7">The sequence shown here is derived from an EMBL/GenBank/DDBJ whole genome shotgun (WGS) entry which is preliminary data.</text>
</comment>
<evidence type="ECO:0000256" key="2">
    <source>
        <dbReference type="ARBA" id="ARBA00022741"/>
    </source>
</evidence>
<sequence>MELGTVMSVAQTLFAALQCSDLRQMFSMFGYESELESLRRTVSTVRAVLKDAEAKQDDLLALSNQAQLFIDELKDAVYDADDLLDEFITVAKQKKQLFIHDGATTLGEIRLFFSRFKRLSFARKMNKSVSKIRKKLDGIAVNHEKFGFMVDYEPIKVRREETCSYVNEGEIIGRDVDVENLVGMLMCGADVRCNFVTLVGIGGLGKTALAQLVYNDERVKTEFSLRMWACVSDQDSNEFHVKDILVKILTSATGCGCDSYTMDQLQIELQNELGDTVTVSFYLF</sequence>